<dbReference type="AlphaFoldDB" id="A0A8T2ZG72"/>
<keyword evidence="2" id="KW-1185">Reference proteome</keyword>
<reference evidence="1" key="1">
    <citation type="journal article" date="2021" name="J. Hered.">
        <title>Genome Assembly of Salicaceae Populus deltoides (Eastern Cottonwood) I-69 Based on Nanopore Sequencing and Hi-C Technologies.</title>
        <authorList>
            <person name="Bai S."/>
            <person name="Wu H."/>
            <person name="Zhang J."/>
            <person name="Pan Z."/>
            <person name="Zhao W."/>
            <person name="Li Z."/>
            <person name="Tong C."/>
        </authorList>
    </citation>
    <scope>NUCLEOTIDE SEQUENCE</scope>
    <source>
        <tissue evidence="1">Leaf</tissue>
    </source>
</reference>
<dbReference type="PANTHER" id="PTHR21521:SF0">
    <property type="entry name" value="AMUN, ISOFORM A"/>
    <property type="match status" value="1"/>
</dbReference>
<protein>
    <submittedName>
        <fullName evidence="1">Uncharacterized protein</fullName>
    </submittedName>
</protein>
<accession>A0A8T2ZG72</accession>
<evidence type="ECO:0000313" key="1">
    <source>
        <dbReference type="EMBL" id="KAH8516329.1"/>
    </source>
</evidence>
<dbReference type="Proteomes" id="UP000807159">
    <property type="component" value="Chromosome 2"/>
</dbReference>
<sequence>MDFGSSDVSLWKNSLSAYPARIQSLNKPNLVSLDDFYRIELPSLIHQRNPDPHITTPELSKLMQWKLSRGKWRPRLLDFVSSLNESHVKSASQKAFESLPDVSKAVSALTVLKGVGPATASAVLAAYAPDVAPFMSDEAMEAVLGNSKDYTLKQYLLFVDKLQTKSKVSFIFLLLVRLKSGVLFTSHCLDFGYFNCISVTASCHLYGWKFQSDSGVRTLTFVSCFGLVIALHSIVTDWIGL</sequence>
<comment type="caution">
    <text evidence="1">The sequence shown here is derived from an EMBL/GenBank/DDBJ whole genome shotgun (WGS) entry which is preliminary data.</text>
</comment>
<organism evidence="1 2">
    <name type="scientific">Populus deltoides</name>
    <name type="common">Eastern poplar</name>
    <name type="synonym">Eastern cottonwood</name>
    <dbReference type="NCBI Taxonomy" id="3696"/>
    <lineage>
        <taxon>Eukaryota</taxon>
        <taxon>Viridiplantae</taxon>
        <taxon>Streptophyta</taxon>
        <taxon>Embryophyta</taxon>
        <taxon>Tracheophyta</taxon>
        <taxon>Spermatophyta</taxon>
        <taxon>Magnoliopsida</taxon>
        <taxon>eudicotyledons</taxon>
        <taxon>Gunneridae</taxon>
        <taxon>Pentapetalae</taxon>
        <taxon>rosids</taxon>
        <taxon>fabids</taxon>
        <taxon>Malpighiales</taxon>
        <taxon>Salicaceae</taxon>
        <taxon>Saliceae</taxon>
        <taxon>Populus</taxon>
    </lineage>
</organism>
<dbReference type="PANTHER" id="PTHR21521">
    <property type="entry name" value="AMUN, ISOFORM A"/>
    <property type="match status" value="1"/>
</dbReference>
<proteinExistence type="predicted"/>
<name>A0A8T2ZG72_POPDE</name>
<evidence type="ECO:0000313" key="2">
    <source>
        <dbReference type="Proteomes" id="UP000807159"/>
    </source>
</evidence>
<gene>
    <name evidence="1" type="ORF">H0E87_004615</name>
</gene>
<dbReference type="EMBL" id="JACEGQ020000002">
    <property type="protein sequence ID" value="KAH8516329.1"/>
    <property type="molecule type" value="Genomic_DNA"/>
</dbReference>